<evidence type="ECO:0000313" key="2">
    <source>
        <dbReference type="Proteomes" id="UP000835052"/>
    </source>
</evidence>
<organism evidence="1 2">
    <name type="scientific">Caenorhabditis auriculariae</name>
    <dbReference type="NCBI Taxonomy" id="2777116"/>
    <lineage>
        <taxon>Eukaryota</taxon>
        <taxon>Metazoa</taxon>
        <taxon>Ecdysozoa</taxon>
        <taxon>Nematoda</taxon>
        <taxon>Chromadorea</taxon>
        <taxon>Rhabditida</taxon>
        <taxon>Rhabditina</taxon>
        <taxon>Rhabditomorpha</taxon>
        <taxon>Rhabditoidea</taxon>
        <taxon>Rhabditidae</taxon>
        <taxon>Peloderinae</taxon>
        <taxon>Caenorhabditis</taxon>
    </lineage>
</organism>
<keyword evidence="2" id="KW-1185">Reference proteome</keyword>
<dbReference type="EMBL" id="CAJGYM010000029">
    <property type="protein sequence ID" value="CAD6192740.1"/>
    <property type="molecule type" value="Genomic_DNA"/>
</dbReference>
<reference evidence="1" key="1">
    <citation type="submission" date="2020-10" db="EMBL/GenBank/DDBJ databases">
        <authorList>
            <person name="Kikuchi T."/>
        </authorList>
    </citation>
    <scope>NUCLEOTIDE SEQUENCE</scope>
    <source>
        <strain evidence="1">NKZ352</strain>
    </source>
</reference>
<dbReference type="Proteomes" id="UP000835052">
    <property type="component" value="Unassembled WGS sequence"/>
</dbReference>
<protein>
    <submittedName>
        <fullName evidence="1">Uncharacterized protein</fullName>
    </submittedName>
</protein>
<comment type="caution">
    <text evidence="1">The sequence shown here is derived from an EMBL/GenBank/DDBJ whole genome shotgun (WGS) entry which is preliminary data.</text>
</comment>
<name>A0A8S1HHK1_9PELO</name>
<evidence type="ECO:0000313" key="1">
    <source>
        <dbReference type="EMBL" id="CAD6192740.1"/>
    </source>
</evidence>
<proteinExistence type="predicted"/>
<dbReference type="AlphaFoldDB" id="A0A8S1HHK1"/>
<gene>
    <name evidence="1" type="ORF">CAUJ_LOCUS8659</name>
</gene>
<sequence length="387" mass="44287">MAIVKVEDSENQVEEVLLADRWPESRHALLKLPKSEPDDFIVAAVGLSPIEIDQRASLNLPEALEQEVPIEIDNVEAVLVEPEKKVPVRGAKFEANREDILLEEDENRNFETSANLPASDENVVKPVRLQEPEVPEDLEEEIFDPSKQFDKADVDKMMELIIDRAYDPRIFLKDIEGGTLDLVSYEGESIVEASVLESSNRNWNRILFLCNSMGTGLRRQIVVEKSSKEAYLRISLQCFPWRLIGAQIPVFRVGEEKFATTPKYERRLQSQLIDSLSCLFPNTPYIITTLVLELSTDYELTKSFFLGAGKLLENTYEEKSLNRVMGETFREKLDAISNRSDATEAIDLLVQTCRGELAFEARLNFRRDYLVGYHKLALWISEQRKQN</sequence>
<accession>A0A8S1HHK1</accession>